<keyword evidence="3" id="KW-1005">Bacterial flagellum biogenesis</keyword>
<dbReference type="AlphaFoldDB" id="A0A7Z0VJC0"/>
<dbReference type="RefSeq" id="WP_069126953.1">
    <property type="nucleotide sequence ID" value="NZ_MARB01000021.1"/>
</dbReference>
<reference evidence="6 7" key="1">
    <citation type="submission" date="2016-06" db="EMBL/GenBank/DDBJ databases">
        <title>Genome sequence of endosymbiont of Candidatus Endolucinida thiodiazotropha.</title>
        <authorList>
            <person name="Poehlein A."/>
            <person name="Koenig S."/>
            <person name="Heiden S.E."/>
            <person name="Thuermer A."/>
            <person name="Voget S."/>
            <person name="Daniel R."/>
            <person name="Markert S."/>
            <person name="Gros O."/>
            <person name="Schweder T."/>
        </authorList>
    </citation>
    <scope>NUCLEOTIDE SEQUENCE [LARGE SCALE GENOMIC DNA]</scope>
    <source>
        <strain evidence="6 7">COS</strain>
    </source>
</reference>
<sequence>MTQLVQNLNLALELSQEIVRLAGEKRWSDMDELDRQRMRILESIFADPEMRTGHRDFEDQLEQIVALNNQAMAICTEAREGVIQDGKRLKLGKEAVHAYLKQSYD</sequence>
<gene>
    <name evidence="6" type="ORF">CODIS_32940</name>
</gene>
<proteinExistence type="predicted"/>
<keyword evidence="4" id="KW-0143">Chaperone</keyword>
<evidence type="ECO:0000256" key="3">
    <source>
        <dbReference type="ARBA" id="ARBA00022795"/>
    </source>
</evidence>
<evidence type="ECO:0000313" key="6">
    <source>
        <dbReference type="EMBL" id="ODJ86510.1"/>
    </source>
</evidence>
<accession>A0A7Z0VJC0</accession>
<organism evidence="6 7">
    <name type="scientific">Candidatus Thiodiazotropha endolucinida</name>
    <dbReference type="NCBI Taxonomy" id="1655433"/>
    <lineage>
        <taxon>Bacteria</taxon>
        <taxon>Pseudomonadati</taxon>
        <taxon>Pseudomonadota</taxon>
        <taxon>Gammaproteobacteria</taxon>
        <taxon>Chromatiales</taxon>
        <taxon>Sedimenticolaceae</taxon>
        <taxon>Candidatus Thiodiazotropha</taxon>
    </lineage>
</organism>
<keyword evidence="7" id="KW-1185">Reference proteome</keyword>
<evidence type="ECO:0000256" key="5">
    <source>
        <dbReference type="ARBA" id="ARBA00093797"/>
    </source>
</evidence>
<dbReference type="OrthoDB" id="5570063at2"/>
<dbReference type="Pfam" id="PF05400">
    <property type="entry name" value="FliT"/>
    <property type="match status" value="1"/>
</dbReference>
<comment type="caution">
    <text evidence="6">The sequence shown here is derived from an EMBL/GenBank/DDBJ whole genome shotgun (WGS) entry which is preliminary data.</text>
</comment>
<evidence type="ECO:0000313" key="7">
    <source>
        <dbReference type="Proteomes" id="UP000094769"/>
    </source>
</evidence>
<protein>
    <recommendedName>
        <fullName evidence="5">Flagellar protein FliT</fullName>
    </recommendedName>
</protein>
<dbReference type="Proteomes" id="UP000094769">
    <property type="component" value="Unassembled WGS sequence"/>
</dbReference>
<evidence type="ECO:0000256" key="1">
    <source>
        <dbReference type="ARBA" id="ARBA00004514"/>
    </source>
</evidence>
<name>A0A7Z0VJC0_9GAMM</name>
<comment type="subcellular location">
    <subcellularLocation>
        <location evidence="1">Cytoplasm</location>
        <location evidence="1">Cytosol</location>
    </subcellularLocation>
</comment>
<dbReference type="InterPro" id="IPR008622">
    <property type="entry name" value="FliT"/>
</dbReference>
<evidence type="ECO:0000256" key="4">
    <source>
        <dbReference type="ARBA" id="ARBA00023186"/>
    </source>
</evidence>
<keyword evidence="2" id="KW-0963">Cytoplasm</keyword>
<evidence type="ECO:0000256" key="2">
    <source>
        <dbReference type="ARBA" id="ARBA00022490"/>
    </source>
</evidence>
<dbReference type="EMBL" id="MARB01000021">
    <property type="protein sequence ID" value="ODJ86510.1"/>
    <property type="molecule type" value="Genomic_DNA"/>
</dbReference>